<reference evidence="3 4" key="1">
    <citation type="submission" date="2023-01" db="EMBL/GenBank/DDBJ databases">
        <title>Analysis of 21 Apiospora genomes using comparative genomics revels a genus with tremendous synthesis potential of carbohydrate active enzymes and secondary metabolites.</title>
        <authorList>
            <person name="Sorensen T."/>
        </authorList>
    </citation>
    <scope>NUCLEOTIDE SEQUENCE [LARGE SCALE GENOMIC DNA]</scope>
    <source>
        <strain evidence="3 4">CBS 83171</strain>
    </source>
</reference>
<evidence type="ECO:0000256" key="2">
    <source>
        <dbReference type="SAM" id="Phobius"/>
    </source>
</evidence>
<protein>
    <submittedName>
        <fullName evidence="3">Uncharacterized protein</fullName>
    </submittedName>
</protein>
<feature type="transmembrane region" description="Helical" evidence="2">
    <location>
        <begin position="35"/>
        <end position="53"/>
    </location>
</feature>
<sequence length="296" mass="32006">MARLCSNRPEGFGPMSTLTPHIPTQCFFDAVLVPMPTWIFLLSLPTMVLVSWWRRRRRGGGVNNYMYPRCSPYPFPLSGGGGNNTNTNNTRRYPTTNRQSVATLLKRLLPSLGYYGAIAVIILMESVEIVQLERASLGIGLLPFVYAGAVSAALLRLTDRMWLGSGTHRSRTAAFLSDALSSFWVASVFLWTGSAAVTATKTIALVTGLGLGDTPNSRDETPYPVFHQFADLVILTVFYALAAAGEVGMTVLRGKERRAARVAGIEEDAVQLRESFANAAPASAPAPTPTNDSSST</sequence>
<gene>
    <name evidence="3" type="ORF">PG996_012795</name>
</gene>
<feature type="region of interest" description="Disordered" evidence="1">
    <location>
        <begin position="276"/>
        <end position="296"/>
    </location>
</feature>
<organism evidence="3 4">
    <name type="scientific">Apiospora saccharicola</name>
    <dbReference type="NCBI Taxonomy" id="335842"/>
    <lineage>
        <taxon>Eukaryota</taxon>
        <taxon>Fungi</taxon>
        <taxon>Dikarya</taxon>
        <taxon>Ascomycota</taxon>
        <taxon>Pezizomycotina</taxon>
        <taxon>Sordariomycetes</taxon>
        <taxon>Xylariomycetidae</taxon>
        <taxon>Amphisphaeriales</taxon>
        <taxon>Apiosporaceae</taxon>
        <taxon>Apiospora</taxon>
    </lineage>
</organism>
<keyword evidence="2" id="KW-0812">Transmembrane</keyword>
<feature type="transmembrane region" description="Helical" evidence="2">
    <location>
        <begin position="112"/>
        <end position="131"/>
    </location>
</feature>
<feature type="transmembrane region" description="Helical" evidence="2">
    <location>
        <begin position="179"/>
        <end position="212"/>
    </location>
</feature>
<dbReference type="EMBL" id="JAQQWM010000008">
    <property type="protein sequence ID" value="KAK8053494.1"/>
    <property type="molecule type" value="Genomic_DNA"/>
</dbReference>
<comment type="caution">
    <text evidence="3">The sequence shown here is derived from an EMBL/GenBank/DDBJ whole genome shotgun (WGS) entry which is preliminary data.</text>
</comment>
<keyword evidence="2" id="KW-1133">Transmembrane helix</keyword>
<evidence type="ECO:0000313" key="3">
    <source>
        <dbReference type="EMBL" id="KAK8053494.1"/>
    </source>
</evidence>
<accession>A0ABR1U6D9</accession>
<dbReference type="Proteomes" id="UP001446871">
    <property type="component" value="Unassembled WGS sequence"/>
</dbReference>
<evidence type="ECO:0000313" key="4">
    <source>
        <dbReference type="Proteomes" id="UP001446871"/>
    </source>
</evidence>
<proteinExistence type="predicted"/>
<feature type="compositionally biased region" description="Low complexity" evidence="1">
    <location>
        <begin position="277"/>
        <end position="296"/>
    </location>
</feature>
<evidence type="ECO:0000256" key="1">
    <source>
        <dbReference type="SAM" id="MobiDB-lite"/>
    </source>
</evidence>
<keyword evidence="4" id="KW-1185">Reference proteome</keyword>
<feature type="transmembrane region" description="Helical" evidence="2">
    <location>
        <begin position="137"/>
        <end position="158"/>
    </location>
</feature>
<feature type="transmembrane region" description="Helical" evidence="2">
    <location>
        <begin position="232"/>
        <end position="252"/>
    </location>
</feature>
<name>A0ABR1U6D9_9PEZI</name>
<keyword evidence="2" id="KW-0472">Membrane</keyword>